<dbReference type="PROSITE" id="PS51078">
    <property type="entry name" value="ICLR_ED"/>
    <property type="match status" value="1"/>
</dbReference>
<sequence length="250" mass="26698">MGRGLDVLAAVADLARDLRPATVSGIAEALGRERSQVSRTLASLHRSGLVRRNADRSFTLAWGWYAAAQELSAQRLRTHGQVVLDELSSHLGEAAFLSVLQGDATLTTLESLPADSRMIGSWIGRAYPAYCSDAGRATLWDAPAEEIRTVFGSTEFSAQGPNTPASIDDFLSRLDDDRRRGFTIVDQEAEPGLYSVAAPVWDHRGEVVAAVQVIGTREAMQERTAACGDACARAAAQLSRELGAPASVCA</sequence>
<keyword evidence="2" id="KW-0238">DNA-binding</keyword>
<evidence type="ECO:0000313" key="6">
    <source>
        <dbReference type="EMBL" id="KJL20289.1"/>
    </source>
</evidence>
<keyword evidence="7" id="KW-1185">Reference proteome</keyword>
<dbReference type="GO" id="GO:0045892">
    <property type="term" value="P:negative regulation of DNA-templated transcription"/>
    <property type="evidence" value="ECO:0007669"/>
    <property type="project" value="TreeGrafter"/>
</dbReference>
<comment type="caution">
    <text evidence="6">The sequence shown here is derived from an EMBL/GenBank/DDBJ whole genome shotgun (WGS) entry which is preliminary data.</text>
</comment>
<evidence type="ECO:0000313" key="7">
    <source>
        <dbReference type="Proteomes" id="UP000033572"/>
    </source>
</evidence>
<accession>A0A0F0KIN0</accession>
<dbReference type="GO" id="GO:0003700">
    <property type="term" value="F:DNA-binding transcription factor activity"/>
    <property type="evidence" value="ECO:0007669"/>
    <property type="project" value="TreeGrafter"/>
</dbReference>
<evidence type="ECO:0000256" key="2">
    <source>
        <dbReference type="ARBA" id="ARBA00023125"/>
    </source>
</evidence>
<dbReference type="InterPro" id="IPR029016">
    <property type="entry name" value="GAF-like_dom_sf"/>
</dbReference>
<feature type="domain" description="IclR-ED" evidence="5">
    <location>
        <begin position="62"/>
        <end position="244"/>
    </location>
</feature>
<evidence type="ECO:0000256" key="3">
    <source>
        <dbReference type="ARBA" id="ARBA00023163"/>
    </source>
</evidence>
<dbReference type="InterPro" id="IPR005471">
    <property type="entry name" value="Tscrpt_reg_IclR_N"/>
</dbReference>
<dbReference type="PATRIC" id="fig|104336.4.peg.2178"/>
<dbReference type="Pfam" id="PF01614">
    <property type="entry name" value="IclR_C"/>
    <property type="match status" value="1"/>
</dbReference>
<gene>
    <name evidence="6" type="primary">pcaR</name>
    <name evidence="6" type="ORF">RN50_02134</name>
</gene>
<protein>
    <submittedName>
        <fullName evidence="6">Pca regulon regulatory protein</fullName>
    </submittedName>
</protein>
<reference evidence="6 7" key="1">
    <citation type="submission" date="2015-02" db="EMBL/GenBank/DDBJ databases">
        <title>Draft genome sequences of ten Microbacterium spp. with emphasis on heavy metal contaminated environments.</title>
        <authorList>
            <person name="Corretto E."/>
        </authorList>
    </citation>
    <scope>NUCLEOTIDE SEQUENCE [LARGE SCALE GENOMIC DNA]</scope>
    <source>
        <strain evidence="6 7">DSM 12966</strain>
    </source>
</reference>
<dbReference type="InterPro" id="IPR014757">
    <property type="entry name" value="Tscrpt_reg_IclR_C"/>
</dbReference>
<keyword evidence="3" id="KW-0804">Transcription</keyword>
<dbReference type="EMBL" id="JYIU01000043">
    <property type="protein sequence ID" value="KJL20289.1"/>
    <property type="molecule type" value="Genomic_DNA"/>
</dbReference>
<dbReference type="SUPFAM" id="SSF46785">
    <property type="entry name" value="Winged helix' DNA-binding domain"/>
    <property type="match status" value="1"/>
</dbReference>
<dbReference type="GO" id="GO:0003677">
    <property type="term" value="F:DNA binding"/>
    <property type="evidence" value="ECO:0007669"/>
    <property type="project" value="UniProtKB-KW"/>
</dbReference>
<feature type="domain" description="HTH iclR-type" evidence="4">
    <location>
        <begin position="1"/>
        <end position="62"/>
    </location>
</feature>
<evidence type="ECO:0000256" key="1">
    <source>
        <dbReference type="ARBA" id="ARBA00023015"/>
    </source>
</evidence>
<dbReference type="PROSITE" id="PS51077">
    <property type="entry name" value="HTH_ICLR"/>
    <property type="match status" value="1"/>
</dbReference>
<evidence type="ECO:0000259" key="5">
    <source>
        <dbReference type="PROSITE" id="PS51078"/>
    </source>
</evidence>
<dbReference type="Proteomes" id="UP000033572">
    <property type="component" value="Unassembled WGS sequence"/>
</dbReference>
<name>A0A0F0KIN0_9MICO</name>
<dbReference type="Gene3D" id="3.30.450.40">
    <property type="match status" value="1"/>
</dbReference>
<dbReference type="PANTHER" id="PTHR30136:SF35">
    <property type="entry name" value="HTH-TYPE TRANSCRIPTIONAL REGULATOR RV1719"/>
    <property type="match status" value="1"/>
</dbReference>
<dbReference type="PANTHER" id="PTHR30136">
    <property type="entry name" value="HELIX-TURN-HELIX TRANSCRIPTIONAL REGULATOR, ICLR FAMILY"/>
    <property type="match status" value="1"/>
</dbReference>
<dbReference type="InterPro" id="IPR036388">
    <property type="entry name" value="WH-like_DNA-bd_sf"/>
</dbReference>
<keyword evidence="1" id="KW-0805">Transcription regulation</keyword>
<dbReference type="InterPro" id="IPR036390">
    <property type="entry name" value="WH_DNA-bd_sf"/>
</dbReference>
<organism evidence="6 7">
    <name type="scientific">Microbacterium foliorum</name>
    <dbReference type="NCBI Taxonomy" id="104336"/>
    <lineage>
        <taxon>Bacteria</taxon>
        <taxon>Bacillati</taxon>
        <taxon>Actinomycetota</taxon>
        <taxon>Actinomycetes</taxon>
        <taxon>Micrococcales</taxon>
        <taxon>Microbacteriaceae</taxon>
        <taxon>Microbacterium</taxon>
    </lineage>
</organism>
<dbReference type="InterPro" id="IPR050707">
    <property type="entry name" value="HTH_MetabolicPath_Reg"/>
</dbReference>
<evidence type="ECO:0000259" key="4">
    <source>
        <dbReference type="PROSITE" id="PS51077"/>
    </source>
</evidence>
<dbReference type="SUPFAM" id="SSF55781">
    <property type="entry name" value="GAF domain-like"/>
    <property type="match status" value="1"/>
</dbReference>
<proteinExistence type="predicted"/>
<dbReference type="Gene3D" id="1.10.10.10">
    <property type="entry name" value="Winged helix-like DNA-binding domain superfamily/Winged helix DNA-binding domain"/>
    <property type="match status" value="1"/>
</dbReference>
<dbReference type="AlphaFoldDB" id="A0A0F0KIN0"/>
<dbReference type="Pfam" id="PF09339">
    <property type="entry name" value="HTH_IclR"/>
    <property type="match status" value="1"/>
</dbReference>